<dbReference type="Proteomes" id="UP000247792">
    <property type="component" value="Unassembled WGS sequence"/>
</dbReference>
<dbReference type="AlphaFoldDB" id="A0A318IKG7"/>
<comment type="caution">
    <text evidence="1">The sequence shown here is derived from an EMBL/GenBank/DDBJ whole genome shotgun (WGS) entry which is preliminary data.</text>
</comment>
<proteinExistence type="predicted"/>
<evidence type="ECO:0000313" key="1">
    <source>
        <dbReference type="EMBL" id="PXX33717.1"/>
    </source>
</evidence>
<accession>A0A318IKG7</accession>
<name>A0A318IKG7_9BURK</name>
<keyword evidence="2" id="KW-1185">Reference proteome</keyword>
<reference evidence="1 2" key="1">
    <citation type="submission" date="2018-05" db="EMBL/GenBank/DDBJ databases">
        <title>Genomic Encyclopedia of Type Strains, Phase IV (KMG-IV): sequencing the most valuable type-strain genomes for metagenomic binning, comparative biology and taxonomic classification.</title>
        <authorList>
            <person name="Goeker M."/>
        </authorList>
    </citation>
    <scope>NUCLEOTIDE SEQUENCE [LARGE SCALE GENOMIC DNA]</scope>
    <source>
        <strain evidence="1 2">DSM 19792</strain>
    </source>
</reference>
<organism evidence="1 2">
    <name type="scientific">Undibacterium pigrum</name>
    <dbReference type="NCBI Taxonomy" id="401470"/>
    <lineage>
        <taxon>Bacteria</taxon>
        <taxon>Pseudomonadati</taxon>
        <taxon>Pseudomonadota</taxon>
        <taxon>Betaproteobacteria</taxon>
        <taxon>Burkholderiales</taxon>
        <taxon>Oxalobacteraceae</taxon>
        <taxon>Undibacterium</taxon>
    </lineage>
</organism>
<gene>
    <name evidence="1" type="ORF">DFR42_12913</name>
</gene>
<evidence type="ECO:0000313" key="2">
    <source>
        <dbReference type="Proteomes" id="UP000247792"/>
    </source>
</evidence>
<dbReference type="EMBL" id="QJKB01000029">
    <property type="protein sequence ID" value="PXX33717.1"/>
    <property type="molecule type" value="Genomic_DNA"/>
</dbReference>
<protein>
    <submittedName>
        <fullName evidence="1">Uncharacterized protein</fullName>
    </submittedName>
</protein>
<sequence>MATVFFATAAMAGTREKVLELSLINLVATPERYHGKQVNVTGYVFIGTENMSLCPYTVQVSSKDCIWINIDSGPYASDADKKRISKKMAVLEKFNGKTATIIARFDKKDHGHFGGWSGALTKIIDVYDHTDESALKSSVWK</sequence>